<keyword evidence="4" id="KW-0862">Zinc</keyword>
<keyword evidence="8" id="KW-1185">Reference proteome</keyword>
<dbReference type="Proteomes" id="UP000029121">
    <property type="component" value="Unassembled WGS sequence"/>
</dbReference>
<evidence type="ECO:0000256" key="4">
    <source>
        <dbReference type="ARBA" id="ARBA00022833"/>
    </source>
</evidence>
<evidence type="ECO:0008006" key="9">
    <source>
        <dbReference type="Google" id="ProtNLM"/>
    </source>
</evidence>
<accession>R0GYW0</accession>
<dbReference type="InterPro" id="IPR053192">
    <property type="entry name" value="Vacuole_Formation_Reg"/>
</dbReference>
<feature type="domain" description="DC1-like C-terminal" evidence="6">
    <location>
        <begin position="501"/>
        <end position="540"/>
    </location>
</feature>
<dbReference type="EMBL" id="KB870811">
    <property type="protein sequence ID" value="EOA16368.1"/>
    <property type="molecule type" value="Genomic_DNA"/>
</dbReference>
<dbReference type="InterPro" id="IPR054483">
    <property type="entry name" value="DC1-like_CT"/>
</dbReference>
<keyword evidence="2" id="KW-0677">Repeat</keyword>
<dbReference type="InterPro" id="IPR004146">
    <property type="entry name" value="DC1"/>
</dbReference>
<feature type="domain" description="DC1" evidence="5">
    <location>
        <begin position="429"/>
        <end position="477"/>
    </location>
</feature>
<dbReference type="AlphaFoldDB" id="R0GYW0"/>
<evidence type="ECO:0000259" key="6">
    <source>
        <dbReference type="Pfam" id="PF22926"/>
    </source>
</evidence>
<dbReference type="eggNOG" id="ENOG502R7R8">
    <property type="taxonomic scope" value="Eukaryota"/>
</dbReference>
<dbReference type="Pfam" id="PF03107">
    <property type="entry name" value="C1_2"/>
    <property type="match status" value="4"/>
</dbReference>
<dbReference type="InterPro" id="IPR019786">
    <property type="entry name" value="Zinc_finger_PHD-type_CS"/>
</dbReference>
<evidence type="ECO:0000256" key="1">
    <source>
        <dbReference type="ARBA" id="ARBA00022723"/>
    </source>
</evidence>
<dbReference type="Pfam" id="PF22926">
    <property type="entry name" value="C1-like_CT"/>
    <property type="match status" value="1"/>
</dbReference>
<keyword evidence="1" id="KW-0479">Metal-binding</keyword>
<feature type="domain" description="DC1" evidence="5">
    <location>
        <begin position="153"/>
        <end position="199"/>
    </location>
</feature>
<evidence type="ECO:0000256" key="2">
    <source>
        <dbReference type="ARBA" id="ARBA00022737"/>
    </source>
</evidence>
<evidence type="ECO:0000313" key="8">
    <source>
        <dbReference type="Proteomes" id="UP000029121"/>
    </source>
</evidence>
<evidence type="ECO:0000313" key="7">
    <source>
        <dbReference type="EMBL" id="EOA16368.1"/>
    </source>
</evidence>
<dbReference type="InterPro" id="IPR046349">
    <property type="entry name" value="C1-like_sf"/>
</dbReference>
<dbReference type="SUPFAM" id="SSF57889">
    <property type="entry name" value="Cysteine-rich domain"/>
    <property type="match status" value="3"/>
</dbReference>
<dbReference type="PANTHER" id="PTHR32410:SF211">
    <property type="entry name" value="CYSTEINE_HISTIDINE-RICH C1 DOMAIN FAMILY PROTEIN"/>
    <property type="match status" value="1"/>
</dbReference>
<organism evidence="7 8">
    <name type="scientific">Capsella rubella</name>
    <dbReference type="NCBI Taxonomy" id="81985"/>
    <lineage>
        <taxon>Eukaryota</taxon>
        <taxon>Viridiplantae</taxon>
        <taxon>Streptophyta</taxon>
        <taxon>Embryophyta</taxon>
        <taxon>Tracheophyta</taxon>
        <taxon>Spermatophyta</taxon>
        <taxon>Magnoliopsida</taxon>
        <taxon>eudicotyledons</taxon>
        <taxon>Gunneridae</taxon>
        <taxon>Pentapetalae</taxon>
        <taxon>rosids</taxon>
        <taxon>malvids</taxon>
        <taxon>Brassicales</taxon>
        <taxon>Brassicaceae</taxon>
        <taxon>Camelineae</taxon>
        <taxon>Capsella</taxon>
    </lineage>
</organism>
<feature type="domain" description="DC1" evidence="5">
    <location>
        <begin position="292"/>
        <end position="342"/>
    </location>
</feature>
<keyword evidence="3" id="KW-0863">Zinc-finger</keyword>
<evidence type="ECO:0000259" key="5">
    <source>
        <dbReference type="Pfam" id="PF03107"/>
    </source>
</evidence>
<name>R0GYW0_9BRAS</name>
<dbReference type="GO" id="GO:0008270">
    <property type="term" value="F:zinc ion binding"/>
    <property type="evidence" value="ECO:0007669"/>
    <property type="project" value="UniProtKB-KW"/>
</dbReference>
<reference evidence="8" key="1">
    <citation type="journal article" date="2013" name="Nat. Genet.">
        <title>The Capsella rubella genome and the genomic consequences of rapid mating system evolution.</title>
        <authorList>
            <person name="Slotte T."/>
            <person name="Hazzouri K.M."/>
            <person name="Agren J.A."/>
            <person name="Koenig D."/>
            <person name="Maumus F."/>
            <person name="Guo Y.L."/>
            <person name="Steige K."/>
            <person name="Platts A.E."/>
            <person name="Escobar J.S."/>
            <person name="Newman L.K."/>
            <person name="Wang W."/>
            <person name="Mandakova T."/>
            <person name="Vello E."/>
            <person name="Smith L.M."/>
            <person name="Henz S.R."/>
            <person name="Steffen J."/>
            <person name="Takuno S."/>
            <person name="Brandvain Y."/>
            <person name="Coop G."/>
            <person name="Andolfatto P."/>
            <person name="Hu T.T."/>
            <person name="Blanchette M."/>
            <person name="Clark R.M."/>
            <person name="Quesneville H."/>
            <person name="Nordborg M."/>
            <person name="Gaut B.S."/>
            <person name="Lysak M.A."/>
            <person name="Jenkins J."/>
            <person name="Grimwood J."/>
            <person name="Chapman J."/>
            <person name="Prochnik S."/>
            <person name="Shu S."/>
            <person name="Rokhsar D."/>
            <person name="Schmutz J."/>
            <person name="Weigel D."/>
            <person name="Wright S.I."/>
        </authorList>
    </citation>
    <scope>NUCLEOTIDE SEQUENCE [LARGE SCALE GENOMIC DNA]</scope>
    <source>
        <strain evidence="8">cv. Monte Gargano</strain>
    </source>
</reference>
<dbReference type="PROSITE" id="PS01359">
    <property type="entry name" value="ZF_PHD_1"/>
    <property type="match status" value="1"/>
</dbReference>
<feature type="domain" description="DC1" evidence="5">
    <location>
        <begin position="209"/>
        <end position="256"/>
    </location>
</feature>
<gene>
    <name evidence="7" type="ORF">CARUB_v10004518mg</name>
</gene>
<sequence length="550" mass="63563">METLVPYYKRFEPLCHLADLAQPHTLDRLEYSDELTPSSMICYICKGEISQQINYYSCYYCCICDLKFHFDCELPEIRHPFHPSHLLTLISLDLEVHSCNDDDDDDDDGKHAKCKCCRKRLEDEYYHCSVCKLSFNASCTRNQPPLTITPPKIHEHALTVFPRRLPLPCDACGLSLDEDDTDHIFECHPCNYMVHGTCIYLPRVIKITRHSHRLSFTSSLPPGDYSCGVCRKTVDINYGQYSCTKGCHYAIHSKCATRDDVWDGKDLEGVPEDSTEDIEPFVKIDENTIQHFSHGHYMRLHKNWFLGNQESKLCDACILQVLPSDPFYRCMQCEYVLHETCANLPRKKSHPLHKHPLTLHPTSPDSYQLPPKFYVHDMFTCYGCQQLGCGECMRCKSLSNSFFFLECVKSKSFLCLTCANVPSVVHYKYDSHLLTLCYGEEDATNLKYWCEICESILDPKIWFYTCDSCRVTLHVTCLLGLNMYLKPLVTIKSYNHDEEKMEIVRNCSSSRPVCDHCAGRCVDSLVFKCSKRVFCTLDCMHASWIDMEIQ</sequence>
<protein>
    <recommendedName>
        <fullName evidence="9">Phorbol-ester/DAG-type domain-containing protein</fullName>
    </recommendedName>
</protein>
<dbReference type="PANTHER" id="PTHR32410">
    <property type="entry name" value="CYSTEINE/HISTIDINE-RICH C1 DOMAIN FAMILY PROTEIN"/>
    <property type="match status" value="1"/>
</dbReference>
<proteinExistence type="predicted"/>
<evidence type="ECO:0000256" key="3">
    <source>
        <dbReference type="ARBA" id="ARBA00022771"/>
    </source>
</evidence>